<comment type="caution">
    <text evidence="1">The sequence shown here is derived from an EMBL/GenBank/DDBJ whole genome shotgun (WGS) entry which is preliminary data.</text>
</comment>
<gene>
    <name evidence="1" type="ORF">L1987_32770</name>
</gene>
<keyword evidence="2" id="KW-1185">Reference proteome</keyword>
<dbReference type="Proteomes" id="UP001056120">
    <property type="component" value="Linkage Group LG11"/>
</dbReference>
<evidence type="ECO:0000313" key="1">
    <source>
        <dbReference type="EMBL" id="KAI3797513.1"/>
    </source>
</evidence>
<organism evidence="1 2">
    <name type="scientific">Smallanthus sonchifolius</name>
    <dbReference type="NCBI Taxonomy" id="185202"/>
    <lineage>
        <taxon>Eukaryota</taxon>
        <taxon>Viridiplantae</taxon>
        <taxon>Streptophyta</taxon>
        <taxon>Embryophyta</taxon>
        <taxon>Tracheophyta</taxon>
        <taxon>Spermatophyta</taxon>
        <taxon>Magnoliopsida</taxon>
        <taxon>eudicotyledons</taxon>
        <taxon>Gunneridae</taxon>
        <taxon>Pentapetalae</taxon>
        <taxon>asterids</taxon>
        <taxon>campanulids</taxon>
        <taxon>Asterales</taxon>
        <taxon>Asteraceae</taxon>
        <taxon>Asteroideae</taxon>
        <taxon>Heliantheae alliance</taxon>
        <taxon>Millerieae</taxon>
        <taxon>Smallanthus</taxon>
    </lineage>
</organism>
<accession>A0ACB9HNI0</accession>
<reference evidence="2" key="1">
    <citation type="journal article" date="2022" name="Mol. Ecol. Resour.">
        <title>The genomes of chicory, endive, great burdock and yacon provide insights into Asteraceae palaeo-polyploidization history and plant inulin production.</title>
        <authorList>
            <person name="Fan W."/>
            <person name="Wang S."/>
            <person name="Wang H."/>
            <person name="Wang A."/>
            <person name="Jiang F."/>
            <person name="Liu H."/>
            <person name="Zhao H."/>
            <person name="Xu D."/>
            <person name="Zhang Y."/>
        </authorList>
    </citation>
    <scope>NUCLEOTIDE SEQUENCE [LARGE SCALE GENOMIC DNA]</scope>
    <source>
        <strain evidence="2">cv. Yunnan</strain>
    </source>
</reference>
<proteinExistence type="predicted"/>
<sequence>MISDEDSSTKKGPITIVSKRIGNVEWDDEINEVVDDLFSDDGGNDDDDDGGGNDDGGVGVNIRMNEKIEENVVVTELIVEEIQQTSSLQEPLITTTPATTTTSKNRKEDIAKDQNVRTPPASVHLSEGKGKEKESPEKVVKAMKFKGTNLVGENLANFVTRETADLVSQLKT</sequence>
<dbReference type="EMBL" id="CM042028">
    <property type="protein sequence ID" value="KAI3797513.1"/>
    <property type="molecule type" value="Genomic_DNA"/>
</dbReference>
<protein>
    <submittedName>
        <fullName evidence="1">Uncharacterized protein</fullName>
    </submittedName>
</protein>
<reference evidence="1 2" key="2">
    <citation type="journal article" date="2022" name="Mol. Ecol. Resour.">
        <title>The genomes of chicory, endive, great burdock and yacon provide insights into Asteraceae paleo-polyploidization history and plant inulin production.</title>
        <authorList>
            <person name="Fan W."/>
            <person name="Wang S."/>
            <person name="Wang H."/>
            <person name="Wang A."/>
            <person name="Jiang F."/>
            <person name="Liu H."/>
            <person name="Zhao H."/>
            <person name="Xu D."/>
            <person name="Zhang Y."/>
        </authorList>
    </citation>
    <scope>NUCLEOTIDE SEQUENCE [LARGE SCALE GENOMIC DNA]</scope>
    <source>
        <strain evidence="2">cv. Yunnan</strain>
        <tissue evidence="1">Leaves</tissue>
    </source>
</reference>
<name>A0ACB9HNI0_9ASTR</name>
<evidence type="ECO:0000313" key="2">
    <source>
        <dbReference type="Proteomes" id="UP001056120"/>
    </source>
</evidence>